<feature type="region of interest" description="VHIID" evidence="5">
    <location>
        <begin position="1943"/>
        <end position="2008"/>
    </location>
</feature>
<dbReference type="PANTHER" id="PTHR31636">
    <property type="entry name" value="OSJNBA0084A10.13 PROTEIN-RELATED"/>
    <property type="match status" value="1"/>
</dbReference>
<feature type="region of interest" description="Disordered" evidence="6">
    <location>
        <begin position="292"/>
        <end position="345"/>
    </location>
</feature>
<keyword evidence="4" id="KW-0539">Nucleus</keyword>
<name>A0A9Q0FKM7_9ROSI</name>
<feature type="compositionally biased region" description="Pro residues" evidence="6">
    <location>
        <begin position="1648"/>
        <end position="1657"/>
    </location>
</feature>
<organism evidence="7 8">
    <name type="scientific">Turnera subulata</name>
    <dbReference type="NCBI Taxonomy" id="218843"/>
    <lineage>
        <taxon>Eukaryota</taxon>
        <taxon>Viridiplantae</taxon>
        <taxon>Streptophyta</taxon>
        <taxon>Embryophyta</taxon>
        <taxon>Tracheophyta</taxon>
        <taxon>Spermatophyta</taxon>
        <taxon>Magnoliopsida</taxon>
        <taxon>eudicotyledons</taxon>
        <taxon>Gunneridae</taxon>
        <taxon>Pentapetalae</taxon>
        <taxon>rosids</taxon>
        <taxon>fabids</taxon>
        <taxon>Malpighiales</taxon>
        <taxon>Passifloraceae</taxon>
        <taxon>Turnera</taxon>
    </lineage>
</organism>
<feature type="region of interest" description="Disordered" evidence="6">
    <location>
        <begin position="775"/>
        <end position="796"/>
    </location>
</feature>
<sequence>MVMGSDARFTDFTDSVNGFKFEDGVVSAQSSQYTDITNGFPSSNLGFNFLENPLLLPEPDPDGSGLSSIMGVDVDSPSDDTDFSETVLNYINQMLMEENMEEKPCMFHDPLALQAAEKSLYDVLGEKYPPSTHDSSSYGDQFLVDSPDNGLSSNFSDQFLVDSPDNGLSSNFSDCSANSSSTFNGGSSVDTQWNGDFVEVKPSFMQTPLPTNFVFQSTATPSPQSSSKSQKGLLDSDNKVLGPSVDKIVIPNMFSESELALQFKKGVEEASKFLPKVSPLVIDVDTYMLKSESKERNPEVEVKVEKEDREYMPSLLGGKKNHHDREDEDLEEGRSKKQSAVSVDETELSEMFDKVLVCSGEGCRPPQCMLNEAPQSESNQKSQQNGKVNGSNGGKSRTKKQSNKKDVIDLRTLLILCAQAVSSNDCRTANELLRQIRQHSSPFGDGSQRLAHCFANALEARLAGTGAQIYTALSFDKTSAADMLKAYHAYISTCPFKKMAIIFANHNILKAAENATTLHIIDFGILYGFQWPGLIYRLSRRAGGPPKLRITGIELPQSGFRPAERVQETGVRLANYCERHNVPFEYNGIAQKWETIQLGDLKINDGEVVVVNCLFRFKNLLDETVVVNSPKTAVLNLIRKINPKIFIHAIVNGSYSAPFFVTRFREALFHFSALFDMCDTNMPQEDPMRLKFEEEFYGREAMNVIGCEGSERVERPETYKQWQVRNMRAGLKPLPLDPLVMNKLKCKVKAGYHDDFVVDQDGVWMLQGNYSGYSDDYPQNSDLDEQQSTSQNPDLYHISENGLKFDIPSPDNFSFLNNIPPDYTDHNDSLSFSLSPDEGLFVPTSTSLSRDGESFGPSPSSSGWSPDQGNVSSSSSSSPSSSEDSESSDPVLKYISQMLMEENMEEKPHMFYDPFTLKATEKSLYDVLGEQYPPSLNSPLHSYINHESPDSYPFASGSDLVGNTSTSPTTSTSTSTTSTNSAASVGTNGFGEKSSLLDQSQAQPSHELYGNDEFMGSSASKMVQSMFSDEESVLQFKRGLEEASKFLPCVSQLVIDLESNPFSTERRKEEAASVMGVKQEKIERANSPNNELRVRKNHEREDLDLEEGRTNKQSAVYVEEGELSEKFDKILLWRGGKCDPSSCEGDANPEVAKKTSAQDEKPSGSNGGKSKGRKQGKKKETVDLRALLILCAQAVSSNDGRTASEMLKQIREHSSSLGDGTQRLAHYFANGLEARLAGSAAGMQEFFTSLVSKKTTAADMLNAYKTHLHSTPFKKLSMYFANKAIVDAAEKATTLHIVDFGVLYGFQWPILIQLLSERPGGPPKLRMTGIELPQHGFRPAERIEETGKRLAKYCQMFSVPFEYNPIAAKDWESIPMEALKLRSNEEVLAVNCLGRFKNLFDETVEANYCPRAAVLDFIRRMNPDIFVHTVVNGSYNAPFFLTRFREALFHFSSLFDMLESTLPREDQGRLMFESELYGREAMNAVACEGRERTDRPETYKQWQARTTRAGFKSLPLDQEQMTKFKDKVKNYYHKDFVIDQDNNWLLQGWKGRIFRDHLLNGCRDSSSLINHTPSPFSPTNPDQPCDSTSYSADSNSVGDYTTNNVTLKYISDMLMEEEDLESKPCMLQDCLALQAAEKSFYDVLVQDHPPPPPPPSDHSPSLEKSVESPDASCISCNSYPTVDSLLGGESNWILHQDGLDFSHLQQSPFVNSPESTLLVPDLLNEIHPLEVNRRGVGEENRSPSDGDSCVTTSESNSLKPAENQPRDYSPTSSSSRGRKNYQRGNSGYLEGERSNKQSAISAVEVEDTDLFDKVLLCPRPAPNSTESCVPKEKLPNGASNNLQKKGSNGRTGRPKKRGSEREVVDLSTLLTQCAQAVAIGDQRNANELLQQIRQHSSRFGDGNQRLAYWFANALEARLAGSNLPPHTPIVSSTSSAAKMLKAYHLYIRTSPFLRMTHFFANRTILKLAQKATRLHIIDFGILYGFQWPCLIQRLSERPQGPPKLRVTGIELPQPGFRPAERVEETGRRLQKYCQRFGVPFEYKSIAQKWETIKYEDLNIDRDEVTVVNCLHRLRNIPDDTVALGSPRDTVLTLIERIKPDIFIHGVWNGTYNAPFFVTRFREALFHFSSMFDMFEKNVPREDEERLLYESENLGRDIMNVVACEGAARVERPETYKQWQARNLRAGLRQLPLDQELFSSVRSMVKSQYDKDFVVDQDGQWMLQGWKGRIILALSFWKPVHK</sequence>
<accession>A0A9Q0FKM7</accession>
<feature type="region of interest" description="Disordered" evidence="6">
    <location>
        <begin position="954"/>
        <end position="1013"/>
    </location>
</feature>
<feature type="compositionally biased region" description="Polar residues" evidence="6">
    <location>
        <begin position="1837"/>
        <end position="1850"/>
    </location>
</feature>
<evidence type="ECO:0000256" key="5">
    <source>
        <dbReference type="PROSITE-ProRule" id="PRU01191"/>
    </source>
</evidence>
<feature type="region of interest" description="Leucine repeat I (LRI)" evidence="5">
    <location>
        <begin position="1864"/>
        <end position="1924"/>
    </location>
</feature>
<feature type="compositionally biased region" description="Basic and acidic residues" evidence="6">
    <location>
        <begin position="1733"/>
        <end position="1744"/>
    </location>
</feature>
<evidence type="ECO:0000256" key="6">
    <source>
        <dbReference type="SAM" id="MobiDB-lite"/>
    </source>
</evidence>
<dbReference type="OrthoDB" id="47276at2759"/>
<feature type="region of interest" description="Disordered" evidence="6">
    <location>
        <begin position="1570"/>
        <end position="1594"/>
    </location>
</feature>
<feature type="region of interest" description="Disordered" evidence="6">
    <location>
        <begin position="843"/>
        <end position="890"/>
    </location>
</feature>
<feature type="compositionally biased region" description="Polar residues" evidence="6">
    <location>
        <begin position="775"/>
        <end position="793"/>
    </location>
</feature>
<keyword evidence="2" id="KW-0805">Transcription regulation</keyword>
<dbReference type="GO" id="GO:0005634">
    <property type="term" value="C:nucleus"/>
    <property type="evidence" value="ECO:0007669"/>
    <property type="project" value="UniProtKB-SubCell"/>
</dbReference>
<feature type="short sequence motif" description="VHIID" evidence="5">
    <location>
        <begin position="518"/>
        <end position="522"/>
    </location>
</feature>
<feature type="region of interest" description="Leucine repeat II (LRII)" evidence="5">
    <location>
        <begin position="568"/>
        <end position="600"/>
    </location>
</feature>
<feature type="compositionally biased region" description="Low complexity" evidence="6">
    <location>
        <begin position="217"/>
        <end position="235"/>
    </location>
</feature>
<dbReference type="EMBL" id="JAKUCV010005192">
    <property type="protein sequence ID" value="KAJ4832132.1"/>
    <property type="molecule type" value="Genomic_DNA"/>
</dbReference>
<comment type="caution">
    <text evidence="5">Lacks conserved residue(s) required for the propagation of feature annotation.</text>
</comment>
<feature type="compositionally biased region" description="Polar residues" evidence="6">
    <location>
        <begin position="1745"/>
        <end position="1758"/>
    </location>
</feature>
<evidence type="ECO:0000256" key="1">
    <source>
        <dbReference type="ARBA" id="ARBA00004123"/>
    </source>
</evidence>
<comment type="caution">
    <text evidence="7">The sequence shown here is derived from an EMBL/GenBank/DDBJ whole genome shotgun (WGS) entry which is preliminary data.</text>
</comment>
<feature type="region of interest" description="Disordered" evidence="6">
    <location>
        <begin position="1733"/>
        <end position="1795"/>
    </location>
</feature>
<feature type="compositionally biased region" description="Low complexity" evidence="6">
    <location>
        <begin position="854"/>
        <end position="882"/>
    </location>
</feature>
<proteinExistence type="inferred from homology"/>
<feature type="region of interest" description="Disordered" evidence="6">
    <location>
        <begin position="215"/>
        <end position="238"/>
    </location>
</feature>
<evidence type="ECO:0000256" key="4">
    <source>
        <dbReference type="ARBA" id="ARBA00023242"/>
    </source>
</evidence>
<reference evidence="7" key="1">
    <citation type="submission" date="2022-02" db="EMBL/GenBank/DDBJ databases">
        <authorList>
            <person name="Henning P.M."/>
            <person name="McCubbin A.G."/>
            <person name="Shore J.S."/>
        </authorList>
    </citation>
    <scope>NUCLEOTIDE SEQUENCE</scope>
    <source>
        <strain evidence="7">F60SS</strain>
        <tissue evidence="7">Leaves</tissue>
    </source>
</reference>
<evidence type="ECO:0000313" key="8">
    <source>
        <dbReference type="Proteomes" id="UP001141552"/>
    </source>
</evidence>
<feature type="region of interest" description="VHIID" evidence="5">
    <location>
        <begin position="1264"/>
        <end position="1329"/>
    </location>
</feature>
<dbReference type="PROSITE" id="PS50985">
    <property type="entry name" value="GRAS"/>
    <property type="match status" value="3"/>
</dbReference>
<feature type="region of interest" description="Disordered" evidence="6">
    <location>
        <begin position="1644"/>
        <end position="1669"/>
    </location>
</feature>
<feature type="region of interest" description="VHIID" evidence="5">
    <location>
        <begin position="487"/>
        <end position="552"/>
    </location>
</feature>
<protein>
    <recommendedName>
        <fullName evidence="9">Scarecrow-like protein 14</fullName>
    </recommendedName>
</protein>
<feature type="region of interest" description="Disordered" evidence="6">
    <location>
        <begin position="1821"/>
        <end position="1862"/>
    </location>
</feature>
<feature type="region of interest" description="SAW" evidence="5">
    <location>
        <begin position="1486"/>
        <end position="1561"/>
    </location>
</feature>
<comment type="subcellular location">
    <subcellularLocation>
        <location evidence="1">Nucleus</location>
    </subcellularLocation>
</comment>
<feature type="region of interest" description="Disordered" evidence="6">
    <location>
        <begin position="1140"/>
        <end position="1179"/>
    </location>
</feature>
<reference evidence="7" key="2">
    <citation type="journal article" date="2023" name="Plants (Basel)">
        <title>Annotation of the Turnera subulata (Passifloraceae) Draft Genome Reveals the S-Locus Evolved after the Divergence of Turneroideae from Passifloroideae in a Stepwise Manner.</title>
        <authorList>
            <person name="Henning P.M."/>
            <person name="Roalson E.H."/>
            <person name="Mir W."/>
            <person name="McCubbin A.G."/>
            <person name="Shore J.S."/>
        </authorList>
    </citation>
    <scope>NUCLEOTIDE SEQUENCE</scope>
    <source>
        <strain evidence="7">F60SS</strain>
    </source>
</reference>
<evidence type="ECO:0000313" key="7">
    <source>
        <dbReference type="EMBL" id="KAJ4832132.1"/>
    </source>
</evidence>
<feature type="compositionally biased region" description="Low complexity" evidence="6">
    <location>
        <begin position="963"/>
        <end position="984"/>
    </location>
</feature>
<feature type="region of interest" description="Leucine repeat II (LRII)" evidence="5">
    <location>
        <begin position="2024"/>
        <end position="2056"/>
    </location>
</feature>
<feature type="short sequence motif" description="VHIID" evidence="5">
    <location>
        <begin position="1295"/>
        <end position="1299"/>
    </location>
</feature>
<evidence type="ECO:0000256" key="3">
    <source>
        <dbReference type="ARBA" id="ARBA00023163"/>
    </source>
</evidence>
<feature type="region of interest" description="Leucine repeat I (LRI)" evidence="5">
    <location>
        <begin position="408"/>
        <end position="468"/>
    </location>
</feature>
<keyword evidence="8" id="KW-1185">Reference proteome</keyword>
<dbReference type="InterPro" id="IPR005202">
    <property type="entry name" value="TF_GRAS"/>
</dbReference>
<comment type="similarity">
    <text evidence="5">Belongs to the GRAS family.</text>
</comment>
<keyword evidence="3" id="KW-0804">Transcription</keyword>
<evidence type="ECO:0000256" key="2">
    <source>
        <dbReference type="ARBA" id="ARBA00023015"/>
    </source>
</evidence>
<feature type="compositionally biased region" description="Basic and acidic residues" evidence="6">
    <location>
        <begin position="1151"/>
        <end position="1162"/>
    </location>
</feature>
<feature type="region of interest" description="Disordered" evidence="6">
    <location>
        <begin position="1085"/>
        <end position="1108"/>
    </location>
</feature>
<feature type="compositionally biased region" description="Basic and acidic residues" evidence="6">
    <location>
        <begin position="1092"/>
        <end position="1108"/>
    </location>
</feature>
<evidence type="ECO:0008006" key="9">
    <source>
        <dbReference type="Google" id="ProtNLM"/>
    </source>
</evidence>
<feature type="region of interest" description="Disordered" evidence="6">
    <location>
        <begin position="369"/>
        <end position="403"/>
    </location>
</feature>
<feature type="region of interest" description="SAW" evidence="5">
    <location>
        <begin position="2162"/>
        <end position="2237"/>
    </location>
</feature>
<dbReference type="Pfam" id="PF03514">
    <property type="entry name" value="GRAS"/>
    <property type="match status" value="3"/>
</dbReference>
<feature type="short sequence motif" description="VHIID" evidence="5">
    <location>
        <begin position="1974"/>
        <end position="1978"/>
    </location>
</feature>
<feature type="compositionally biased region" description="Basic and acidic residues" evidence="6">
    <location>
        <begin position="292"/>
        <end position="311"/>
    </location>
</feature>
<feature type="region of interest" description="SAW" evidence="5">
    <location>
        <begin position="706"/>
        <end position="782"/>
    </location>
</feature>
<gene>
    <name evidence="7" type="ORF">Tsubulata_038672</name>
</gene>
<dbReference type="Proteomes" id="UP001141552">
    <property type="component" value="Unassembled WGS sequence"/>
</dbReference>